<proteinExistence type="predicted"/>
<protein>
    <submittedName>
        <fullName evidence="1">Uncharacterized protein</fullName>
    </submittedName>
</protein>
<sequence length="58" mass="6920">MPDTIKRQNGQFFRVESTLYFNKEEVSKTYVFETSSLYFIIRNLRLVGDHEPMADKTK</sequence>
<name>A0A9C7G6I0_9BACI</name>
<organism evidence="1 2">
    <name type="scientific">Pseudoneobacillus rhizosphaerae</name>
    <dbReference type="NCBI Taxonomy" id="2880968"/>
    <lineage>
        <taxon>Bacteria</taxon>
        <taxon>Bacillati</taxon>
        <taxon>Bacillota</taxon>
        <taxon>Bacilli</taxon>
        <taxon>Bacillales</taxon>
        <taxon>Bacillaceae</taxon>
        <taxon>Pseudoneobacillus</taxon>
    </lineage>
</organism>
<keyword evidence="2" id="KW-1185">Reference proteome</keyword>
<gene>
    <name evidence="1" type="ORF">NEOCIP111885_00268</name>
</gene>
<accession>A0A9C7G6I0</accession>
<reference evidence="1" key="1">
    <citation type="submission" date="2021-10" db="EMBL/GenBank/DDBJ databases">
        <authorList>
            <person name="Criscuolo A."/>
        </authorList>
    </citation>
    <scope>NUCLEOTIDE SEQUENCE</scope>
    <source>
        <strain evidence="1">CIP111885</strain>
    </source>
</reference>
<dbReference type="EMBL" id="CAKJTG010000001">
    <property type="protein sequence ID" value="CAG9606580.1"/>
    <property type="molecule type" value="Genomic_DNA"/>
</dbReference>
<dbReference type="Proteomes" id="UP000789845">
    <property type="component" value="Unassembled WGS sequence"/>
</dbReference>
<evidence type="ECO:0000313" key="2">
    <source>
        <dbReference type="Proteomes" id="UP000789845"/>
    </source>
</evidence>
<evidence type="ECO:0000313" key="1">
    <source>
        <dbReference type="EMBL" id="CAG9606580.1"/>
    </source>
</evidence>
<comment type="caution">
    <text evidence="1">The sequence shown here is derived from an EMBL/GenBank/DDBJ whole genome shotgun (WGS) entry which is preliminary data.</text>
</comment>
<dbReference type="AlphaFoldDB" id="A0A9C7G6I0"/>